<dbReference type="EMBL" id="FUYL01000002">
    <property type="protein sequence ID" value="SKB34273.1"/>
    <property type="molecule type" value="Genomic_DNA"/>
</dbReference>
<evidence type="ECO:0000313" key="1">
    <source>
        <dbReference type="EMBL" id="SKB34273.1"/>
    </source>
</evidence>
<dbReference type="InterPro" id="IPR000801">
    <property type="entry name" value="Esterase-like"/>
</dbReference>
<dbReference type="Gene3D" id="3.40.50.1820">
    <property type="entry name" value="alpha/beta hydrolase"/>
    <property type="match status" value="1"/>
</dbReference>
<accession>A0A1T5AI17</accession>
<dbReference type="PANTHER" id="PTHR48098:SF3">
    <property type="entry name" value="IRON(III) ENTEROBACTIN ESTERASE"/>
    <property type="match status" value="1"/>
</dbReference>
<dbReference type="InterPro" id="IPR029058">
    <property type="entry name" value="AB_hydrolase_fold"/>
</dbReference>
<dbReference type="AlphaFoldDB" id="A0A1T5AI17"/>
<protein>
    <submittedName>
        <fullName evidence="1">Esterase/lipase superfamily enzyme</fullName>
    </submittedName>
</protein>
<dbReference type="SUPFAM" id="SSF53474">
    <property type="entry name" value="alpha/beta-Hydrolases"/>
    <property type="match status" value="1"/>
</dbReference>
<keyword evidence="2" id="KW-1185">Reference proteome</keyword>
<dbReference type="STRING" id="561365.SAMN05660866_00955"/>
<dbReference type="OrthoDB" id="9775130at2"/>
<dbReference type="Proteomes" id="UP000190339">
    <property type="component" value="Unassembled WGS sequence"/>
</dbReference>
<dbReference type="Pfam" id="PF00756">
    <property type="entry name" value="Esterase"/>
    <property type="match status" value="1"/>
</dbReference>
<name>A0A1T5AI17_9FLAO</name>
<gene>
    <name evidence="1" type="ORF">SAMN05660866_00955</name>
</gene>
<dbReference type="InterPro" id="IPR050583">
    <property type="entry name" value="Mycobacterial_A85_antigen"/>
</dbReference>
<dbReference type="PANTHER" id="PTHR48098">
    <property type="entry name" value="ENTEROCHELIN ESTERASE-RELATED"/>
    <property type="match status" value="1"/>
</dbReference>
<reference evidence="2" key="1">
    <citation type="submission" date="2017-02" db="EMBL/GenBank/DDBJ databases">
        <authorList>
            <person name="Varghese N."/>
            <person name="Submissions S."/>
        </authorList>
    </citation>
    <scope>NUCLEOTIDE SEQUENCE [LARGE SCALE GENOMIC DNA]</scope>
    <source>
        <strain evidence="2">DSM 23546</strain>
    </source>
</reference>
<sequence>MAKVEHIQYYSNTLNRNINLEVTGHWGHPILMFPSSGGQFTQNTDFGLVGSVMNFIDEGKVKIYNVETIDMMSFYDDYMDSGTKIHNYELYMQFLKNELIPYIQKECNTHRIGVSGVSFGGFHAANTAFRFPDLISHYIGMSAAFNIRSMAPQSDDMRIYYNCPDEYMLHEEGWKYDHMQIVLGTSDWDICLDKNRNMSAILKGKGIAHWYDEKKWMDHDWPLWKMMFPEYLGAYFN</sequence>
<organism evidence="1 2">
    <name type="scientific">Maribacter arcticus</name>
    <dbReference type="NCBI Taxonomy" id="561365"/>
    <lineage>
        <taxon>Bacteria</taxon>
        <taxon>Pseudomonadati</taxon>
        <taxon>Bacteroidota</taxon>
        <taxon>Flavobacteriia</taxon>
        <taxon>Flavobacteriales</taxon>
        <taxon>Flavobacteriaceae</taxon>
        <taxon>Maribacter</taxon>
    </lineage>
</organism>
<dbReference type="RefSeq" id="WP_079511451.1">
    <property type="nucleotide sequence ID" value="NZ_FUYL01000002.1"/>
</dbReference>
<evidence type="ECO:0000313" key="2">
    <source>
        <dbReference type="Proteomes" id="UP000190339"/>
    </source>
</evidence>
<proteinExistence type="predicted"/>